<organism evidence="1 2">
    <name type="scientific">Bdellovibrio bacteriovorus str. Tiberius</name>
    <dbReference type="NCBI Taxonomy" id="1069642"/>
    <lineage>
        <taxon>Bacteria</taxon>
        <taxon>Pseudomonadati</taxon>
        <taxon>Bdellovibrionota</taxon>
        <taxon>Bdellovibrionia</taxon>
        <taxon>Bdellovibrionales</taxon>
        <taxon>Pseudobdellovibrionaceae</taxon>
        <taxon>Bdellovibrio</taxon>
    </lineage>
</organism>
<dbReference type="KEGG" id="bbat:Bdt_0350"/>
<name>K7YR72_BDEBC</name>
<dbReference type="STRING" id="1069642.Bdt_0350"/>
<accession>K7YR72</accession>
<gene>
    <name evidence="1" type="ORF">Bdt_0350</name>
</gene>
<sequence length="33" mass="3886">MNCRWFTAKVVYEISAFWCRSIWCCCESGSCQS</sequence>
<protein>
    <submittedName>
        <fullName evidence="1">Uncharacterized protein</fullName>
    </submittedName>
</protein>
<dbReference type="Proteomes" id="UP000010074">
    <property type="component" value="Chromosome"/>
</dbReference>
<dbReference type="EMBL" id="CP002930">
    <property type="protein sequence ID" value="AFY00058.1"/>
    <property type="molecule type" value="Genomic_DNA"/>
</dbReference>
<reference evidence="1 2" key="1">
    <citation type="journal article" date="2012" name="BMC Genomics">
        <title>Genome analysis of a simultaneously predatory and prey-independent, novel Bdellovibrio bacteriovorus from the River Tiber, supports in silico predictions of both ancient and recent lateral gene transfer from diverse bacteria.</title>
        <authorList>
            <person name="Hobley L."/>
            <person name="Lerner T.R."/>
            <person name="Williams L.E."/>
            <person name="Lambert C."/>
            <person name="Till R."/>
            <person name="Milner D.S."/>
            <person name="Basford S.M."/>
            <person name="Capeness M.J."/>
            <person name="Fenton A.K."/>
            <person name="Atterbury R.J."/>
            <person name="Harris M.A."/>
            <person name="Sockett R.E."/>
        </authorList>
    </citation>
    <scope>NUCLEOTIDE SEQUENCE [LARGE SCALE GENOMIC DNA]</scope>
    <source>
        <strain evidence="1 2">Tiberius</strain>
    </source>
</reference>
<evidence type="ECO:0000313" key="1">
    <source>
        <dbReference type="EMBL" id="AFY00058.1"/>
    </source>
</evidence>
<proteinExistence type="predicted"/>
<dbReference type="HOGENOM" id="CLU_3380713_0_0_7"/>
<dbReference type="AlphaFoldDB" id="K7YR72"/>
<evidence type="ECO:0000313" key="2">
    <source>
        <dbReference type="Proteomes" id="UP000010074"/>
    </source>
</evidence>